<reference evidence="1" key="1">
    <citation type="journal article" date="2021" name="Nat. Commun.">
        <title>Genetic determinants of endophytism in the Arabidopsis root mycobiome.</title>
        <authorList>
            <person name="Mesny F."/>
            <person name="Miyauchi S."/>
            <person name="Thiergart T."/>
            <person name="Pickel B."/>
            <person name="Atanasova L."/>
            <person name="Karlsson M."/>
            <person name="Huettel B."/>
            <person name="Barry K.W."/>
            <person name="Haridas S."/>
            <person name="Chen C."/>
            <person name="Bauer D."/>
            <person name="Andreopoulos W."/>
            <person name="Pangilinan J."/>
            <person name="LaButti K."/>
            <person name="Riley R."/>
            <person name="Lipzen A."/>
            <person name="Clum A."/>
            <person name="Drula E."/>
            <person name="Henrissat B."/>
            <person name="Kohler A."/>
            <person name="Grigoriev I.V."/>
            <person name="Martin F.M."/>
            <person name="Hacquard S."/>
        </authorList>
    </citation>
    <scope>NUCLEOTIDE SEQUENCE</scope>
    <source>
        <strain evidence="1">MPI-SDFR-AT-0068</strain>
    </source>
</reference>
<dbReference type="EMBL" id="JAGPXF010000008">
    <property type="protein sequence ID" value="KAH7233099.1"/>
    <property type="molecule type" value="Genomic_DNA"/>
</dbReference>
<sequence length="488" mass="55945">MSTSPKYSRISICNQKDTERLYSLLKTYAQDPSRAETVCEVIIETQRWYPMFDNSRPKKPKPKSTPIDEGHVALHAYIRSLSLDENKTFDFIGAVDTKRRAVMGWHACDSDSACSSLKFEVVGLALLFSFCKNITTLYLAEEMYHSVDEYMIKLNYEDINNPGLRSLKHVHFTANQPDTNEPRYYATVEILRYMQLIHRLPALESVTMDGLQEYQPTYVYFVPRSGNMKKLEITHCHIGSDYLTRMISVPKSLEEFKLSIGGMWSTDGGMPVYPPYEIGKALGAHKDTLRVLDIDAGISISADNYPGVKLKYDEADLEERACRHVRGRPDEPYGRDRIAADKAISIKTKVAEEDTKERDRTIFFHDFSRLTHLSIGMVALLGDWDDDRWDPPFKLAKPAPFRLIECLPPSLEYLCIYGYVRGANPDVDEHVDELLAKKSEKLPKLKVVKGIEEFVPGLKDVFGHSDSLDEEDLYVREEVDREWKEVEV</sequence>
<organism evidence="1 2">
    <name type="scientific">Fusarium tricinctum</name>
    <dbReference type="NCBI Taxonomy" id="61284"/>
    <lineage>
        <taxon>Eukaryota</taxon>
        <taxon>Fungi</taxon>
        <taxon>Dikarya</taxon>
        <taxon>Ascomycota</taxon>
        <taxon>Pezizomycotina</taxon>
        <taxon>Sordariomycetes</taxon>
        <taxon>Hypocreomycetidae</taxon>
        <taxon>Hypocreales</taxon>
        <taxon>Nectriaceae</taxon>
        <taxon>Fusarium</taxon>
        <taxon>Fusarium tricinctum species complex</taxon>
    </lineage>
</organism>
<protein>
    <submittedName>
        <fullName evidence="1">Uncharacterized protein</fullName>
    </submittedName>
</protein>
<dbReference type="SUPFAM" id="SSF52047">
    <property type="entry name" value="RNI-like"/>
    <property type="match status" value="1"/>
</dbReference>
<comment type="caution">
    <text evidence="1">The sequence shown here is derived from an EMBL/GenBank/DDBJ whole genome shotgun (WGS) entry which is preliminary data.</text>
</comment>
<accession>A0A8K0W5J1</accession>
<gene>
    <name evidence="1" type="ORF">BKA59DRAFT_559983</name>
</gene>
<dbReference type="Proteomes" id="UP000813427">
    <property type="component" value="Unassembled WGS sequence"/>
</dbReference>
<dbReference type="OrthoDB" id="3437411at2759"/>
<dbReference type="Gene3D" id="3.80.10.10">
    <property type="entry name" value="Ribonuclease Inhibitor"/>
    <property type="match status" value="1"/>
</dbReference>
<name>A0A8K0W5J1_9HYPO</name>
<evidence type="ECO:0000313" key="1">
    <source>
        <dbReference type="EMBL" id="KAH7233099.1"/>
    </source>
</evidence>
<dbReference type="InterPro" id="IPR032675">
    <property type="entry name" value="LRR_dom_sf"/>
</dbReference>
<proteinExistence type="predicted"/>
<keyword evidence="2" id="KW-1185">Reference proteome</keyword>
<dbReference type="AlphaFoldDB" id="A0A8K0W5J1"/>
<evidence type="ECO:0000313" key="2">
    <source>
        <dbReference type="Proteomes" id="UP000813427"/>
    </source>
</evidence>